<dbReference type="Gene3D" id="3.40.50.720">
    <property type="entry name" value="NAD(P)-binding Rossmann-like Domain"/>
    <property type="match status" value="1"/>
</dbReference>
<organism evidence="4 5">
    <name type="scientific">Saccharopolyspora terrae</name>
    <dbReference type="NCBI Taxonomy" id="2530384"/>
    <lineage>
        <taxon>Bacteria</taxon>
        <taxon>Bacillati</taxon>
        <taxon>Actinomycetota</taxon>
        <taxon>Actinomycetes</taxon>
        <taxon>Pseudonocardiales</taxon>
        <taxon>Pseudonocardiaceae</taxon>
        <taxon>Saccharopolyspora</taxon>
    </lineage>
</organism>
<dbReference type="OrthoDB" id="517007at2"/>
<feature type="region of interest" description="Disordered" evidence="3">
    <location>
        <begin position="1"/>
        <end position="34"/>
    </location>
</feature>
<proteinExistence type="inferred from homology"/>
<evidence type="ECO:0000313" key="4">
    <source>
        <dbReference type="EMBL" id="TDC98030.1"/>
    </source>
</evidence>
<dbReference type="SUPFAM" id="SSF51735">
    <property type="entry name" value="NAD(P)-binding Rossmann-fold domains"/>
    <property type="match status" value="1"/>
</dbReference>
<dbReference type="AlphaFoldDB" id="A0A4R4V0I4"/>
<dbReference type="RefSeq" id="WP_132679966.1">
    <property type="nucleotide sequence ID" value="NZ_SMKS01000140.1"/>
</dbReference>
<dbReference type="InterPro" id="IPR002347">
    <property type="entry name" value="SDR_fam"/>
</dbReference>
<evidence type="ECO:0000256" key="3">
    <source>
        <dbReference type="SAM" id="MobiDB-lite"/>
    </source>
</evidence>
<dbReference type="Proteomes" id="UP000295674">
    <property type="component" value="Unassembled WGS sequence"/>
</dbReference>
<feature type="compositionally biased region" description="Low complexity" evidence="3">
    <location>
        <begin position="10"/>
        <end position="34"/>
    </location>
</feature>
<dbReference type="InterPro" id="IPR020904">
    <property type="entry name" value="Sc_DH/Rdtase_CS"/>
</dbReference>
<dbReference type="PANTHER" id="PTHR42760:SF133">
    <property type="entry name" value="3-OXOACYL-[ACYL-CARRIER-PROTEIN] REDUCTASE"/>
    <property type="match status" value="1"/>
</dbReference>
<dbReference type="GO" id="GO:0016616">
    <property type="term" value="F:oxidoreductase activity, acting on the CH-OH group of donors, NAD or NADP as acceptor"/>
    <property type="evidence" value="ECO:0007669"/>
    <property type="project" value="TreeGrafter"/>
</dbReference>
<dbReference type="EMBL" id="SMKS01000140">
    <property type="protein sequence ID" value="TDC98030.1"/>
    <property type="molecule type" value="Genomic_DNA"/>
</dbReference>
<gene>
    <name evidence="4" type="ORF">E1181_31060</name>
</gene>
<evidence type="ECO:0000256" key="2">
    <source>
        <dbReference type="ARBA" id="ARBA00023002"/>
    </source>
</evidence>
<dbReference type="InterPro" id="IPR036291">
    <property type="entry name" value="NAD(P)-bd_dom_sf"/>
</dbReference>
<dbReference type="PRINTS" id="PR00081">
    <property type="entry name" value="GDHRDH"/>
</dbReference>
<evidence type="ECO:0000256" key="1">
    <source>
        <dbReference type="ARBA" id="ARBA00006484"/>
    </source>
</evidence>
<evidence type="ECO:0000313" key="5">
    <source>
        <dbReference type="Proteomes" id="UP000295674"/>
    </source>
</evidence>
<reference evidence="4 5" key="1">
    <citation type="submission" date="2019-03" db="EMBL/GenBank/DDBJ databases">
        <title>Draft genome sequences of novel Actinobacteria.</title>
        <authorList>
            <person name="Sahin N."/>
            <person name="Ay H."/>
            <person name="Saygin H."/>
        </authorList>
    </citation>
    <scope>NUCLEOTIDE SEQUENCE [LARGE SCALE GENOMIC DNA]</scope>
    <source>
        <strain evidence="4 5">16K309</strain>
    </source>
</reference>
<comment type="similarity">
    <text evidence="1">Belongs to the short-chain dehydrogenases/reductases (SDR) family.</text>
</comment>
<protein>
    <submittedName>
        <fullName evidence="4">SDR family oxidoreductase</fullName>
    </submittedName>
</protein>
<dbReference type="PROSITE" id="PS00061">
    <property type="entry name" value="ADH_SHORT"/>
    <property type="match status" value="1"/>
</dbReference>
<dbReference type="GO" id="GO:0006633">
    <property type="term" value="P:fatty acid biosynthetic process"/>
    <property type="evidence" value="ECO:0007669"/>
    <property type="project" value="TreeGrafter"/>
</dbReference>
<dbReference type="FunFam" id="3.40.50.720:FF:000084">
    <property type="entry name" value="Short-chain dehydrogenase reductase"/>
    <property type="match status" value="1"/>
</dbReference>
<accession>A0A4R4V0I4</accession>
<dbReference type="Pfam" id="PF13561">
    <property type="entry name" value="adh_short_C2"/>
    <property type="match status" value="1"/>
</dbReference>
<sequence length="270" mass="28269">MPWPAGTTNSPSATKPPCTSPPSTSGSAASPRSVPKQLLGAGFARALADAGADVVLGARREDRMSEVAADVEAKGRRVLVVQTDVSQPEDCTALADAAMTEFGQVDVLVNNAGLGTAVPALREQPDEFRRVVDVNLMGSYWMAQACARVMRPGSSIINIASVLALIKSFAPQAAYAASKTGLIGLSRDLAQQWTGRRGIRVNAVAPGYFASEMSAEVPAEDFELFLQHTSPLGRMGQQHELDSAIIFLASPASSYITGITLPVDGGMSGH</sequence>
<name>A0A4R4V0I4_9PSEU</name>
<keyword evidence="5" id="KW-1185">Reference proteome</keyword>
<comment type="caution">
    <text evidence="4">The sequence shown here is derived from an EMBL/GenBank/DDBJ whole genome shotgun (WGS) entry which is preliminary data.</text>
</comment>
<dbReference type="PANTHER" id="PTHR42760">
    <property type="entry name" value="SHORT-CHAIN DEHYDROGENASES/REDUCTASES FAMILY MEMBER"/>
    <property type="match status" value="1"/>
</dbReference>
<keyword evidence="2" id="KW-0560">Oxidoreductase</keyword>
<dbReference type="GO" id="GO:0048038">
    <property type="term" value="F:quinone binding"/>
    <property type="evidence" value="ECO:0007669"/>
    <property type="project" value="TreeGrafter"/>
</dbReference>
<dbReference type="PRINTS" id="PR00080">
    <property type="entry name" value="SDRFAMILY"/>
</dbReference>